<comment type="caution">
    <text evidence="1">The sequence shown here is derived from an EMBL/GenBank/DDBJ whole genome shotgun (WGS) entry which is preliminary data.</text>
</comment>
<reference evidence="2" key="1">
    <citation type="journal article" date="2019" name="Int. J. Syst. Evol. Microbiol.">
        <title>The Global Catalogue of Microorganisms (GCM) 10K type strain sequencing project: providing services to taxonomists for standard genome sequencing and annotation.</title>
        <authorList>
            <consortium name="The Broad Institute Genomics Platform"/>
            <consortium name="The Broad Institute Genome Sequencing Center for Infectious Disease"/>
            <person name="Wu L."/>
            <person name="Ma J."/>
        </authorList>
    </citation>
    <scope>NUCLEOTIDE SEQUENCE [LARGE SCALE GENOMIC DNA]</scope>
    <source>
        <strain evidence="2">IBRC-M 10490</strain>
    </source>
</reference>
<dbReference type="RefSeq" id="WP_378555627.1">
    <property type="nucleotide sequence ID" value="NZ_JBHSDL010000004.1"/>
</dbReference>
<dbReference type="Proteomes" id="UP001595844">
    <property type="component" value="Unassembled WGS sequence"/>
</dbReference>
<proteinExistence type="predicted"/>
<evidence type="ECO:0000313" key="2">
    <source>
        <dbReference type="Proteomes" id="UP001595844"/>
    </source>
</evidence>
<keyword evidence="2" id="KW-1185">Reference proteome</keyword>
<evidence type="ECO:0000313" key="1">
    <source>
        <dbReference type="EMBL" id="MFC4373104.1"/>
    </source>
</evidence>
<accession>A0ABV8VB29</accession>
<protein>
    <submittedName>
        <fullName evidence="1">Uncharacterized protein</fullName>
    </submittedName>
</protein>
<organism evidence="1 2">
    <name type="scientific">Nocardia halotolerans</name>
    <dbReference type="NCBI Taxonomy" id="1755878"/>
    <lineage>
        <taxon>Bacteria</taxon>
        <taxon>Bacillati</taxon>
        <taxon>Actinomycetota</taxon>
        <taxon>Actinomycetes</taxon>
        <taxon>Mycobacteriales</taxon>
        <taxon>Nocardiaceae</taxon>
        <taxon>Nocardia</taxon>
    </lineage>
</organism>
<sequence length="120" mass="13233">MTPEDLDRIVAGIRSVVDDHLQDRDVFAWRCTVPVDAAETVHQDLESQWHRSHPGDHPATEATFEIAIGLVGEPTELTGADIADLEHELALAVCGAEPVPYTLRAHQRTDAEFDLDVGRL</sequence>
<gene>
    <name evidence="1" type="ORF">ACFO5K_03225</name>
</gene>
<name>A0ABV8VB29_9NOCA</name>
<dbReference type="EMBL" id="JBHSDL010000004">
    <property type="protein sequence ID" value="MFC4373104.1"/>
    <property type="molecule type" value="Genomic_DNA"/>
</dbReference>